<feature type="region of interest" description="Disordered" evidence="2">
    <location>
        <begin position="419"/>
        <end position="438"/>
    </location>
</feature>
<proteinExistence type="inferred from homology"/>
<keyword evidence="4" id="KW-1185">Reference proteome</keyword>
<organism evidence="3 4">
    <name type="scientific">Eptatretus burgeri</name>
    <name type="common">Inshore hagfish</name>
    <dbReference type="NCBI Taxonomy" id="7764"/>
    <lineage>
        <taxon>Eukaryota</taxon>
        <taxon>Metazoa</taxon>
        <taxon>Chordata</taxon>
        <taxon>Craniata</taxon>
        <taxon>Vertebrata</taxon>
        <taxon>Cyclostomata</taxon>
        <taxon>Myxini</taxon>
        <taxon>Myxiniformes</taxon>
        <taxon>Myxinidae</taxon>
        <taxon>Eptatretinae</taxon>
        <taxon>Eptatretus</taxon>
    </lineage>
</organism>
<dbReference type="Pfam" id="PF08539">
    <property type="entry name" value="HbrB"/>
    <property type="match status" value="1"/>
</dbReference>
<evidence type="ECO:0000313" key="3">
    <source>
        <dbReference type="Ensembl" id="ENSEBUP00000008589.1"/>
    </source>
</evidence>
<evidence type="ECO:0000256" key="2">
    <source>
        <dbReference type="SAM" id="MobiDB-lite"/>
    </source>
</evidence>
<dbReference type="GO" id="GO:0038203">
    <property type="term" value="P:TORC2 signaling"/>
    <property type="evidence" value="ECO:0007669"/>
    <property type="project" value="TreeGrafter"/>
</dbReference>
<dbReference type="AlphaFoldDB" id="A0A8C4Q1L9"/>
<comment type="similarity">
    <text evidence="1">Belongs to the PROTOR family.</text>
</comment>
<accession>A0A8C4Q1L9</accession>
<dbReference type="Ensembl" id="ENSEBUT00000009095.1">
    <property type="protein sequence ID" value="ENSEBUP00000008589.1"/>
    <property type="gene ID" value="ENSEBUG00000005560.1"/>
</dbReference>
<name>A0A8C4Q1L9_EPTBU</name>
<dbReference type="PANTHER" id="PTHR32428">
    <property type="entry name" value="TARGET OF RAPAMYCIN COMPLEX 2 SUBUNIT BIT61-RELATED"/>
    <property type="match status" value="1"/>
</dbReference>
<dbReference type="InterPro" id="IPR013745">
    <property type="entry name" value="Bit61/PRR5"/>
</dbReference>
<reference evidence="3" key="2">
    <citation type="submission" date="2025-09" db="UniProtKB">
        <authorList>
            <consortium name="Ensembl"/>
        </authorList>
    </citation>
    <scope>IDENTIFICATION</scope>
</reference>
<evidence type="ECO:0000256" key="1">
    <source>
        <dbReference type="ARBA" id="ARBA00010453"/>
    </source>
</evidence>
<feature type="region of interest" description="Disordered" evidence="2">
    <location>
        <begin position="483"/>
        <end position="508"/>
    </location>
</feature>
<sequence>MYSTEVWQVWILEQPQSQMLKSVFTCTLICSHKKKNSKVTDIKVIRTFKVLLHTSCIDRASAMEFSKGRFFLLSKPRLMEERGGRGQIVPTVGQRGRKLGNRTGKEEEEETRQQTWTTPTRARRLDKDTRSAQMYTRRAKHASSPNLGEMGRLDGEDKAVLGHGHQQQTGATWDSVQNAVVGVFLRKGLKDNELHTLNETMRHMLKSDMGPLINDYIQTRLLTKGMIILREKMHFYEGQKLLDTLAGIWEYFFGEILPMLQAIFHPVQGKELSVRQMALLAFRDTITLKVKLLEALAKRHARVPPNLIQMLLVMQSVHEPGGPTPAYLQLESILKEVVSPYLGTEGMLTDDESSSHTVCILERCYRLQPLSLSSDRLGGPTWHLTSPTSPLSPREQQLQFKLQAEHCLAPVVELDVDASPHNTVQSGSNSAPGPLLQNPALECQATGETGSELYIGEDLSLKCYGSGEESDEAKHGIDETSHQTFAPHVSPDEDSVPTSPGHDSEMDSSDLDLASLQMTLKAPEALSHDSLDKQKKDPSSEQTMYQCVQQHPDSVHDCTDEDSDPGIITDFRQDSINSTDV</sequence>
<protein>
    <submittedName>
        <fullName evidence="3">Proline rich 5a (renal)</fullName>
    </submittedName>
</protein>
<reference evidence="3" key="1">
    <citation type="submission" date="2025-08" db="UniProtKB">
        <authorList>
            <consortium name="Ensembl"/>
        </authorList>
    </citation>
    <scope>IDENTIFICATION</scope>
</reference>
<feature type="compositionally biased region" description="Basic and acidic residues" evidence="2">
    <location>
        <begin position="526"/>
        <end position="539"/>
    </location>
</feature>
<feature type="compositionally biased region" description="Polar residues" evidence="2">
    <location>
        <begin position="540"/>
        <end position="552"/>
    </location>
</feature>
<feature type="region of interest" description="Disordered" evidence="2">
    <location>
        <begin position="523"/>
        <end position="581"/>
    </location>
</feature>
<feature type="compositionally biased region" description="Polar residues" evidence="2">
    <location>
        <begin position="420"/>
        <end position="431"/>
    </location>
</feature>
<dbReference type="PANTHER" id="PTHR32428:SF2">
    <property type="entry name" value="TARGET OF RAPAMYCIN COMPLEX 2 SUBUNIT BIT61-RELATED"/>
    <property type="match status" value="1"/>
</dbReference>
<evidence type="ECO:0000313" key="4">
    <source>
        <dbReference type="Proteomes" id="UP000694388"/>
    </source>
</evidence>
<dbReference type="GO" id="GO:0031932">
    <property type="term" value="C:TORC2 complex"/>
    <property type="evidence" value="ECO:0007669"/>
    <property type="project" value="TreeGrafter"/>
</dbReference>
<dbReference type="Proteomes" id="UP000694388">
    <property type="component" value="Unplaced"/>
</dbReference>
<feature type="region of interest" description="Disordered" evidence="2">
    <location>
        <begin position="88"/>
        <end position="151"/>
    </location>
</feature>
<dbReference type="GeneTree" id="ENSGT00530000063981"/>